<comment type="caution">
    <text evidence="10">The sequence shown here is derived from an EMBL/GenBank/DDBJ whole genome shotgun (WGS) entry which is preliminary data.</text>
</comment>
<evidence type="ECO:0000256" key="7">
    <source>
        <dbReference type="ARBA" id="ARBA00023014"/>
    </source>
</evidence>
<dbReference type="CDD" id="cd00207">
    <property type="entry name" value="fer2"/>
    <property type="match status" value="1"/>
</dbReference>
<dbReference type="SUPFAM" id="SSF54292">
    <property type="entry name" value="2Fe-2S ferredoxin-like"/>
    <property type="match status" value="1"/>
</dbReference>
<dbReference type="Pfam" id="PF00111">
    <property type="entry name" value="Fer2"/>
    <property type="match status" value="1"/>
</dbReference>
<keyword evidence="2" id="KW-0285">Flavoprotein</keyword>
<evidence type="ECO:0000259" key="9">
    <source>
        <dbReference type="PROSITE" id="PS51384"/>
    </source>
</evidence>
<dbReference type="SUPFAM" id="SSF52343">
    <property type="entry name" value="Ferredoxin reductase-like, C-terminal NADP-linked domain"/>
    <property type="match status" value="1"/>
</dbReference>
<name>A0A263D7F3_9PSEU</name>
<evidence type="ECO:0000256" key="3">
    <source>
        <dbReference type="ARBA" id="ARBA00022714"/>
    </source>
</evidence>
<keyword evidence="7" id="KW-0411">Iron-sulfur</keyword>
<proteinExistence type="predicted"/>
<dbReference type="AlphaFoldDB" id="A0A263D7F3"/>
<evidence type="ECO:0000256" key="2">
    <source>
        <dbReference type="ARBA" id="ARBA00022630"/>
    </source>
</evidence>
<dbReference type="Gene3D" id="3.40.50.80">
    <property type="entry name" value="Nucleotide-binding domain of ferredoxin-NADP reductase (FNR) module"/>
    <property type="match status" value="1"/>
</dbReference>
<keyword evidence="3" id="KW-0001">2Fe-2S</keyword>
<dbReference type="EMBL" id="NKYE01000002">
    <property type="protein sequence ID" value="OZM74454.1"/>
    <property type="molecule type" value="Genomic_DNA"/>
</dbReference>
<dbReference type="InterPro" id="IPR050415">
    <property type="entry name" value="MRET"/>
</dbReference>
<dbReference type="InterPro" id="IPR017938">
    <property type="entry name" value="Riboflavin_synthase-like_b-brl"/>
</dbReference>
<dbReference type="PROSITE" id="PS51085">
    <property type="entry name" value="2FE2S_FER_2"/>
    <property type="match status" value="1"/>
</dbReference>
<dbReference type="RefSeq" id="WP_094861352.1">
    <property type="nucleotide sequence ID" value="NZ_NKYE01000002.1"/>
</dbReference>
<keyword evidence="6" id="KW-0408">Iron</keyword>
<dbReference type="Proteomes" id="UP000242444">
    <property type="component" value="Unassembled WGS sequence"/>
</dbReference>
<dbReference type="InParanoid" id="A0A263D7F3"/>
<dbReference type="PANTHER" id="PTHR47354:SF1">
    <property type="entry name" value="CARNITINE MONOOXYGENASE REDUCTASE SUBUNIT"/>
    <property type="match status" value="1"/>
</dbReference>
<dbReference type="InterPro" id="IPR036010">
    <property type="entry name" value="2Fe-2S_ferredoxin-like_sf"/>
</dbReference>
<dbReference type="GO" id="GO:0046872">
    <property type="term" value="F:metal ion binding"/>
    <property type="evidence" value="ECO:0007669"/>
    <property type="project" value="UniProtKB-KW"/>
</dbReference>
<reference evidence="10 11" key="1">
    <citation type="submission" date="2017-07" db="EMBL/GenBank/DDBJ databases">
        <title>Amycolatopsis antarcticus sp. nov., isolated from the surface of an Antarcticus brown macroalga.</title>
        <authorList>
            <person name="Wang J."/>
            <person name="Leiva S."/>
            <person name="Huang J."/>
            <person name="Huang Y."/>
        </authorList>
    </citation>
    <scope>NUCLEOTIDE SEQUENCE [LARGE SCALE GENOMIC DNA]</scope>
    <source>
        <strain evidence="10 11">AU-G6</strain>
    </source>
</reference>
<evidence type="ECO:0000256" key="5">
    <source>
        <dbReference type="ARBA" id="ARBA00023002"/>
    </source>
</evidence>
<evidence type="ECO:0000256" key="1">
    <source>
        <dbReference type="ARBA" id="ARBA00001974"/>
    </source>
</evidence>
<dbReference type="OrthoDB" id="3807506at2"/>
<evidence type="ECO:0000256" key="6">
    <source>
        <dbReference type="ARBA" id="ARBA00023004"/>
    </source>
</evidence>
<evidence type="ECO:0000259" key="8">
    <source>
        <dbReference type="PROSITE" id="PS51085"/>
    </source>
</evidence>
<evidence type="ECO:0000313" key="10">
    <source>
        <dbReference type="EMBL" id="OZM74454.1"/>
    </source>
</evidence>
<feature type="domain" description="2Fe-2S ferredoxin-type" evidence="8">
    <location>
        <begin position="272"/>
        <end position="355"/>
    </location>
</feature>
<dbReference type="InterPro" id="IPR039261">
    <property type="entry name" value="FNR_nucleotide-bd"/>
</dbReference>
<keyword evidence="5" id="KW-0560">Oxidoreductase</keyword>
<dbReference type="CDD" id="cd06185">
    <property type="entry name" value="PDR_like"/>
    <property type="match status" value="1"/>
</dbReference>
<organism evidence="10 11">
    <name type="scientific">Amycolatopsis antarctica</name>
    <dbReference type="NCBI Taxonomy" id="1854586"/>
    <lineage>
        <taxon>Bacteria</taxon>
        <taxon>Bacillati</taxon>
        <taxon>Actinomycetota</taxon>
        <taxon>Actinomycetes</taxon>
        <taxon>Pseudonocardiales</taxon>
        <taxon>Pseudonocardiaceae</taxon>
        <taxon>Amycolatopsis</taxon>
    </lineage>
</organism>
<dbReference type="FunCoup" id="A0A263D7F3">
    <property type="interactions" value="4"/>
</dbReference>
<dbReference type="Gene3D" id="2.40.30.10">
    <property type="entry name" value="Translation factors"/>
    <property type="match status" value="1"/>
</dbReference>
<dbReference type="PRINTS" id="PR00409">
    <property type="entry name" value="PHDIOXRDTASE"/>
</dbReference>
<dbReference type="GO" id="GO:0016491">
    <property type="term" value="F:oxidoreductase activity"/>
    <property type="evidence" value="ECO:0007669"/>
    <property type="project" value="UniProtKB-KW"/>
</dbReference>
<dbReference type="Gene3D" id="3.10.20.30">
    <property type="match status" value="1"/>
</dbReference>
<feature type="domain" description="FAD-binding FR-type" evidence="9">
    <location>
        <begin position="48"/>
        <end position="150"/>
    </location>
</feature>
<dbReference type="InterPro" id="IPR017927">
    <property type="entry name" value="FAD-bd_FR_type"/>
</dbReference>
<dbReference type="SUPFAM" id="SSF63380">
    <property type="entry name" value="Riboflavin synthase domain-like"/>
    <property type="match status" value="1"/>
</dbReference>
<keyword evidence="11" id="KW-1185">Reference proteome</keyword>
<dbReference type="InterPro" id="IPR001041">
    <property type="entry name" value="2Fe-2S_ferredoxin-type"/>
</dbReference>
<sequence length="355" mass="38146">MTPTAPGGFRPGPVLRAVGGFSAAYRRLFAASRVAPLLSRPNPVRYEGFDLDLVIRGTRRVADEVLALTLNAADGGELPTWVPGAHVDVFLPSGRQRQYSLCGDPADRSVYRIAVRQIGDGLGGSREIHEELRVGDRLTARGPRNAFRLVEADSYLFVAGGIGITPILPMVRACHRRGVPWRLVYLGRSRDDMPFLDELAGFGSGVTRIRPDDEYGPPDLGAVLPATAPGAAVYLCGPPPLMAAARAVARKTAGSLHAERFSAPPVREGTPFEIRLRRSGRTVFVGPDESALTAIRREVPGLAYSCRQGFCRTCEVRVLEGSVEHRDTALPTSARADAMLVCVSRSAGGPLTIDL</sequence>
<dbReference type="GO" id="GO:0051537">
    <property type="term" value="F:2 iron, 2 sulfur cluster binding"/>
    <property type="evidence" value="ECO:0007669"/>
    <property type="project" value="UniProtKB-KW"/>
</dbReference>
<comment type="cofactor">
    <cofactor evidence="1">
        <name>FAD</name>
        <dbReference type="ChEBI" id="CHEBI:57692"/>
    </cofactor>
</comment>
<accession>A0A263D7F3</accession>
<gene>
    <name evidence="10" type="ORF">CFN78_04875</name>
</gene>
<evidence type="ECO:0000256" key="4">
    <source>
        <dbReference type="ARBA" id="ARBA00022723"/>
    </source>
</evidence>
<protein>
    <submittedName>
        <fullName evidence="10">Oxidoreductase</fullName>
    </submittedName>
</protein>
<keyword evidence="4" id="KW-0479">Metal-binding</keyword>
<evidence type="ECO:0000313" key="11">
    <source>
        <dbReference type="Proteomes" id="UP000242444"/>
    </source>
</evidence>
<dbReference type="InterPro" id="IPR012675">
    <property type="entry name" value="Beta-grasp_dom_sf"/>
</dbReference>
<dbReference type="PANTHER" id="PTHR47354">
    <property type="entry name" value="NADH OXIDOREDUCTASE HCR"/>
    <property type="match status" value="1"/>
</dbReference>
<dbReference type="PROSITE" id="PS51384">
    <property type="entry name" value="FAD_FR"/>
    <property type="match status" value="1"/>
</dbReference>